<dbReference type="PANTHER" id="PTHR45865:SF1">
    <property type="entry name" value="E3 UBIQUITIN-PROTEIN LIGASE SHPRH"/>
    <property type="match status" value="1"/>
</dbReference>
<dbReference type="EMBL" id="JALJOQ010000151">
    <property type="protein sequence ID" value="KAK9793444.1"/>
    <property type="molecule type" value="Genomic_DNA"/>
</dbReference>
<evidence type="ECO:0000259" key="2">
    <source>
        <dbReference type="PROSITE" id="PS51194"/>
    </source>
</evidence>
<dbReference type="GO" id="GO:0016787">
    <property type="term" value="F:hydrolase activity"/>
    <property type="evidence" value="ECO:0007669"/>
    <property type="project" value="UniProtKB-KW"/>
</dbReference>
<gene>
    <name evidence="3" type="ORF">WJX73_004156</name>
</gene>
<dbReference type="SMART" id="SM00490">
    <property type="entry name" value="HELICc"/>
    <property type="match status" value="1"/>
</dbReference>
<keyword evidence="1" id="KW-0378">Hydrolase</keyword>
<dbReference type="PROSITE" id="PS51194">
    <property type="entry name" value="HELICASE_CTER"/>
    <property type="match status" value="1"/>
</dbReference>
<sequence length="248" mass="26739">MVQRAGAPSAIWPDAGMHRSQLKAVLLSKLASSRTPKNPLQGLSAQIEAVVRRIKWLTNASLAAKVLVFSTWQDVVDVVAHALRANHLPFAYARGRKATEKAIQQFKSGALSEQSGLGGARPIQTLLLLVKQGGNGLNLTEAQHVVMVEPLLDPAVEQQAVGRVHRIGQTHPTQVHRFVIESSIEESVRQISSERAAVMDLSAAAAEQAPKAEQQSLTIRDVGKLLQQHWTQEAAAERSSIAATTVPA</sequence>
<accession>A0AAW1NSS9</accession>
<dbReference type="InterPro" id="IPR001650">
    <property type="entry name" value="Helicase_C-like"/>
</dbReference>
<dbReference type="InterPro" id="IPR052583">
    <property type="entry name" value="ATP-helicase/E3_Ub-Ligase"/>
</dbReference>
<proteinExistence type="predicted"/>
<reference evidence="3 4" key="1">
    <citation type="journal article" date="2024" name="Nat. Commun.">
        <title>Phylogenomics reveals the evolutionary origins of lichenization in chlorophyte algae.</title>
        <authorList>
            <person name="Puginier C."/>
            <person name="Libourel C."/>
            <person name="Otte J."/>
            <person name="Skaloud P."/>
            <person name="Haon M."/>
            <person name="Grisel S."/>
            <person name="Petersen M."/>
            <person name="Berrin J.G."/>
            <person name="Delaux P.M."/>
            <person name="Dal Grande F."/>
            <person name="Keller J."/>
        </authorList>
    </citation>
    <scope>NUCLEOTIDE SEQUENCE [LARGE SCALE GENOMIC DNA]</scope>
    <source>
        <strain evidence="3 4">SAG 2036</strain>
    </source>
</reference>
<dbReference type="SUPFAM" id="SSF52540">
    <property type="entry name" value="P-loop containing nucleoside triphosphate hydrolases"/>
    <property type="match status" value="1"/>
</dbReference>
<evidence type="ECO:0000313" key="3">
    <source>
        <dbReference type="EMBL" id="KAK9793444.1"/>
    </source>
</evidence>
<dbReference type="PANTHER" id="PTHR45865">
    <property type="entry name" value="E3 UBIQUITIN-PROTEIN LIGASE SHPRH FAMILY MEMBER"/>
    <property type="match status" value="1"/>
</dbReference>
<comment type="caution">
    <text evidence="3">The sequence shown here is derived from an EMBL/GenBank/DDBJ whole genome shotgun (WGS) entry which is preliminary data.</text>
</comment>
<feature type="domain" description="Helicase C-terminal" evidence="2">
    <location>
        <begin position="49"/>
        <end position="207"/>
    </location>
</feature>
<organism evidence="3 4">
    <name type="scientific">Symbiochloris irregularis</name>
    <dbReference type="NCBI Taxonomy" id="706552"/>
    <lineage>
        <taxon>Eukaryota</taxon>
        <taxon>Viridiplantae</taxon>
        <taxon>Chlorophyta</taxon>
        <taxon>core chlorophytes</taxon>
        <taxon>Trebouxiophyceae</taxon>
        <taxon>Trebouxiales</taxon>
        <taxon>Trebouxiaceae</taxon>
        <taxon>Symbiochloris</taxon>
    </lineage>
</organism>
<evidence type="ECO:0000256" key="1">
    <source>
        <dbReference type="ARBA" id="ARBA00022801"/>
    </source>
</evidence>
<dbReference type="AlphaFoldDB" id="A0AAW1NSS9"/>
<dbReference type="Proteomes" id="UP001465755">
    <property type="component" value="Unassembled WGS sequence"/>
</dbReference>
<dbReference type="Gene3D" id="3.40.50.300">
    <property type="entry name" value="P-loop containing nucleotide triphosphate hydrolases"/>
    <property type="match status" value="1"/>
</dbReference>
<dbReference type="InterPro" id="IPR027417">
    <property type="entry name" value="P-loop_NTPase"/>
</dbReference>
<name>A0AAW1NSS9_9CHLO</name>
<dbReference type="CDD" id="cd18793">
    <property type="entry name" value="SF2_C_SNF"/>
    <property type="match status" value="1"/>
</dbReference>
<dbReference type="Pfam" id="PF00271">
    <property type="entry name" value="Helicase_C"/>
    <property type="match status" value="1"/>
</dbReference>
<protein>
    <recommendedName>
        <fullName evidence="2">Helicase C-terminal domain-containing protein</fullName>
    </recommendedName>
</protein>
<keyword evidence="4" id="KW-1185">Reference proteome</keyword>
<dbReference type="InterPro" id="IPR049730">
    <property type="entry name" value="SNF2/RAD54-like_C"/>
</dbReference>
<evidence type="ECO:0000313" key="4">
    <source>
        <dbReference type="Proteomes" id="UP001465755"/>
    </source>
</evidence>